<protein>
    <recommendedName>
        <fullName evidence="4">C2H2-type domain-containing protein</fullName>
    </recommendedName>
</protein>
<evidence type="ECO:0000256" key="1">
    <source>
        <dbReference type="SAM" id="MobiDB-lite"/>
    </source>
</evidence>
<name>A0AAN6S1L3_9PEZI</name>
<evidence type="ECO:0008006" key="4">
    <source>
        <dbReference type="Google" id="ProtNLM"/>
    </source>
</evidence>
<feature type="region of interest" description="Disordered" evidence="1">
    <location>
        <begin position="45"/>
        <end position="68"/>
    </location>
</feature>
<keyword evidence="3" id="KW-1185">Reference proteome</keyword>
<evidence type="ECO:0000313" key="2">
    <source>
        <dbReference type="EMBL" id="KAK3937130.1"/>
    </source>
</evidence>
<comment type="caution">
    <text evidence="2">The sequence shown here is derived from an EMBL/GenBank/DDBJ whole genome shotgun (WGS) entry which is preliminary data.</text>
</comment>
<dbReference type="Gene3D" id="3.30.160.60">
    <property type="entry name" value="Classic Zinc Finger"/>
    <property type="match status" value="1"/>
</dbReference>
<evidence type="ECO:0000313" key="3">
    <source>
        <dbReference type="Proteomes" id="UP001303473"/>
    </source>
</evidence>
<reference evidence="3" key="1">
    <citation type="journal article" date="2023" name="Mol. Phylogenet. Evol.">
        <title>Genome-scale phylogeny and comparative genomics of the fungal order Sordariales.</title>
        <authorList>
            <person name="Hensen N."/>
            <person name="Bonometti L."/>
            <person name="Westerberg I."/>
            <person name="Brannstrom I.O."/>
            <person name="Guillou S."/>
            <person name="Cros-Aarteil S."/>
            <person name="Calhoun S."/>
            <person name="Haridas S."/>
            <person name="Kuo A."/>
            <person name="Mondo S."/>
            <person name="Pangilinan J."/>
            <person name="Riley R."/>
            <person name="LaButti K."/>
            <person name="Andreopoulos B."/>
            <person name="Lipzen A."/>
            <person name="Chen C."/>
            <person name="Yan M."/>
            <person name="Daum C."/>
            <person name="Ng V."/>
            <person name="Clum A."/>
            <person name="Steindorff A."/>
            <person name="Ohm R.A."/>
            <person name="Martin F."/>
            <person name="Silar P."/>
            <person name="Natvig D.O."/>
            <person name="Lalanne C."/>
            <person name="Gautier V."/>
            <person name="Ament-Velasquez S.L."/>
            <person name="Kruys A."/>
            <person name="Hutchinson M.I."/>
            <person name="Powell A.J."/>
            <person name="Barry K."/>
            <person name="Miller A.N."/>
            <person name="Grigoriev I.V."/>
            <person name="Debuchy R."/>
            <person name="Gladieux P."/>
            <person name="Hiltunen Thoren M."/>
            <person name="Johannesson H."/>
        </authorList>
    </citation>
    <scope>NUCLEOTIDE SEQUENCE [LARGE SCALE GENOMIC DNA]</scope>
    <source>
        <strain evidence="3">CBS 340.73</strain>
    </source>
</reference>
<gene>
    <name evidence="2" type="ORF">QBC46DRAFT_17221</name>
</gene>
<dbReference type="EMBL" id="MU853862">
    <property type="protein sequence ID" value="KAK3937130.1"/>
    <property type="molecule type" value="Genomic_DNA"/>
</dbReference>
<accession>A0AAN6S1L3</accession>
<organism evidence="2 3">
    <name type="scientific">Diplogelasinospora grovesii</name>
    <dbReference type="NCBI Taxonomy" id="303347"/>
    <lineage>
        <taxon>Eukaryota</taxon>
        <taxon>Fungi</taxon>
        <taxon>Dikarya</taxon>
        <taxon>Ascomycota</taxon>
        <taxon>Pezizomycotina</taxon>
        <taxon>Sordariomycetes</taxon>
        <taxon>Sordariomycetidae</taxon>
        <taxon>Sordariales</taxon>
        <taxon>Diplogelasinosporaceae</taxon>
        <taxon>Diplogelasinospora</taxon>
    </lineage>
</organism>
<feature type="compositionally biased region" description="Basic residues" evidence="1">
    <location>
        <begin position="53"/>
        <end position="68"/>
    </location>
</feature>
<sequence>MLNFFILNTISNSISSSLTPAGSRQGVVKVPYHNMIGFPQESLLDRMTDEPTRRKRSRQRQQLHHQHRTINHTHSTNTNHHRKAMTALKVHHLQLHQIPPTSHARTVLINNLQDLGTWSTKHMKRHTRPYKCTVPACTAKGFELQSGLDRHVKEKHPETLQYVQRYFCPFRDNGGCRSKLAIKGTTRSDNVDRHVEWVHRGQRP</sequence>
<dbReference type="Proteomes" id="UP001303473">
    <property type="component" value="Unassembled WGS sequence"/>
</dbReference>
<proteinExistence type="predicted"/>
<dbReference type="AlphaFoldDB" id="A0AAN6S1L3"/>